<keyword evidence="3" id="KW-1185">Reference proteome</keyword>
<proteinExistence type="predicted"/>
<protein>
    <submittedName>
        <fullName evidence="2">Uncharacterized protein</fullName>
    </submittedName>
</protein>
<dbReference type="PROSITE" id="PS50297">
    <property type="entry name" value="ANK_REP_REGION"/>
    <property type="match status" value="1"/>
</dbReference>
<dbReference type="RefSeq" id="XP_068358982.1">
    <property type="nucleotide sequence ID" value="XM_068504848.1"/>
</dbReference>
<dbReference type="InterPro" id="IPR036770">
    <property type="entry name" value="Ankyrin_rpt-contain_sf"/>
</dbReference>
<gene>
    <name evidence="2" type="ORF">TRFO_26267</name>
</gene>
<evidence type="ECO:0000313" key="3">
    <source>
        <dbReference type="Proteomes" id="UP000179807"/>
    </source>
</evidence>
<dbReference type="OrthoDB" id="10683405at2759"/>
<dbReference type="Proteomes" id="UP000179807">
    <property type="component" value="Unassembled WGS sequence"/>
</dbReference>
<organism evidence="2 3">
    <name type="scientific">Tritrichomonas foetus</name>
    <dbReference type="NCBI Taxonomy" id="1144522"/>
    <lineage>
        <taxon>Eukaryota</taxon>
        <taxon>Metamonada</taxon>
        <taxon>Parabasalia</taxon>
        <taxon>Tritrichomonadida</taxon>
        <taxon>Tritrichomonadidae</taxon>
        <taxon>Tritrichomonas</taxon>
    </lineage>
</organism>
<keyword evidence="1" id="KW-0040">ANK repeat</keyword>
<dbReference type="SMART" id="SM00248">
    <property type="entry name" value="ANK"/>
    <property type="match status" value="3"/>
</dbReference>
<dbReference type="GeneID" id="94839552"/>
<dbReference type="PROSITE" id="PS50088">
    <property type="entry name" value="ANK_REPEAT"/>
    <property type="match status" value="1"/>
</dbReference>
<feature type="repeat" description="ANK" evidence="1">
    <location>
        <begin position="369"/>
        <end position="391"/>
    </location>
</feature>
<dbReference type="InterPro" id="IPR002110">
    <property type="entry name" value="Ankyrin_rpt"/>
</dbReference>
<sequence>MATVYYSSYKSVMDTFSSDMMPHAQELIDIQQKILGVCSCDSENITSDFINYFSKNIYENKEKNIFTFQSISNIYNSRPKYCTNLLKLIEIMLKEKFFSNFSWNDIFRHFRTCSQIILHLYSIIQNDEILSESLQNKELLSIKELLNNFNINEQNISGIHSREIPIKIAKMIIDDEIHAFINYITQTNFDINSILDHTIFGIYDVFHDNCSLIEYVAAFGSLNIFKYLFLQPNLNISENIIEYAILGGNYDIFHSIESRFSNEIPNQYLDKTVQYFRNDLFFYFLDNFKHSINSDVFTMSIKVNNIPIFLFCIQNNPGLMMRHDTELRYPIDFACEYNCVNIAQYLLSQRQILNKLMLLQNNVTFRINKSYTPLHIAAEFGSLEVFELLVSSKTIDTNIKDYIHF</sequence>
<accession>A0A1J4K859</accession>
<dbReference type="AlphaFoldDB" id="A0A1J4K859"/>
<evidence type="ECO:0000313" key="2">
    <source>
        <dbReference type="EMBL" id="OHT05846.1"/>
    </source>
</evidence>
<dbReference type="PANTHER" id="PTHR24159">
    <property type="match status" value="1"/>
</dbReference>
<evidence type="ECO:0000256" key="1">
    <source>
        <dbReference type="PROSITE-ProRule" id="PRU00023"/>
    </source>
</evidence>
<dbReference type="Pfam" id="PF12796">
    <property type="entry name" value="Ank_2"/>
    <property type="match status" value="1"/>
</dbReference>
<reference evidence="2" key="1">
    <citation type="submission" date="2016-10" db="EMBL/GenBank/DDBJ databases">
        <authorList>
            <person name="Benchimol M."/>
            <person name="Almeida L.G."/>
            <person name="Vasconcelos A.T."/>
            <person name="Perreira-Neves A."/>
            <person name="Rosa I.A."/>
            <person name="Tasca T."/>
            <person name="Bogo M.R."/>
            <person name="de Souza W."/>
        </authorList>
    </citation>
    <scope>NUCLEOTIDE SEQUENCE [LARGE SCALE GENOMIC DNA]</scope>
    <source>
        <strain evidence="2">K</strain>
    </source>
</reference>
<dbReference type="VEuPathDB" id="TrichDB:TRFO_26267"/>
<dbReference type="SUPFAM" id="SSF48403">
    <property type="entry name" value="Ankyrin repeat"/>
    <property type="match status" value="1"/>
</dbReference>
<comment type="caution">
    <text evidence="2">The sequence shown here is derived from an EMBL/GenBank/DDBJ whole genome shotgun (WGS) entry which is preliminary data.</text>
</comment>
<name>A0A1J4K859_9EUKA</name>
<dbReference type="PANTHER" id="PTHR24159:SF5">
    <property type="entry name" value="ANK_REP_REGION DOMAIN-CONTAINING PROTEIN"/>
    <property type="match status" value="1"/>
</dbReference>
<dbReference type="Gene3D" id="1.25.40.20">
    <property type="entry name" value="Ankyrin repeat-containing domain"/>
    <property type="match status" value="1"/>
</dbReference>
<dbReference type="EMBL" id="MLAK01000744">
    <property type="protein sequence ID" value="OHT05846.1"/>
    <property type="molecule type" value="Genomic_DNA"/>
</dbReference>